<dbReference type="GO" id="GO:0008270">
    <property type="term" value="F:zinc ion binding"/>
    <property type="evidence" value="ECO:0007669"/>
    <property type="project" value="InterPro"/>
</dbReference>
<keyword evidence="5" id="KW-1185">Reference proteome</keyword>
<dbReference type="EMBL" id="MU825398">
    <property type="protein sequence ID" value="KAJ7393203.1"/>
    <property type="molecule type" value="Genomic_DNA"/>
</dbReference>
<organism evidence="4 5">
    <name type="scientific">Desmophyllum pertusum</name>
    <dbReference type="NCBI Taxonomy" id="174260"/>
    <lineage>
        <taxon>Eukaryota</taxon>
        <taxon>Metazoa</taxon>
        <taxon>Cnidaria</taxon>
        <taxon>Anthozoa</taxon>
        <taxon>Hexacorallia</taxon>
        <taxon>Scleractinia</taxon>
        <taxon>Caryophylliina</taxon>
        <taxon>Caryophylliidae</taxon>
        <taxon>Desmophyllum</taxon>
    </lineage>
</organism>
<protein>
    <recommendedName>
        <fullName evidence="3">GON domain-containing protein</fullName>
    </recommendedName>
</protein>
<gene>
    <name evidence="4" type="ORF">OS493_006171</name>
</gene>
<dbReference type="GO" id="GO:0004222">
    <property type="term" value="F:metalloendopeptidase activity"/>
    <property type="evidence" value="ECO:0007669"/>
    <property type="project" value="InterPro"/>
</dbReference>
<dbReference type="PROSITE" id="PS51046">
    <property type="entry name" value="GON"/>
    <property type="match status" value="1"/>
</dbReference>
<dbReference type="Proteomes" id="UP001163046">
    <property type="component" value="Unassembled WGS sequence"/>
</dbReference>
<accession>A0A9X0A511</accession>
<feature type="region of interest" description="Disordered" evidence="2">
    <location>
        <begin position="57"/>
        <end position="103"/>
    </location>
</feature>
<evidence type="ECO:0000256" key="1">
    <source>
        <dbReference type="ARBA" id="ARBA00022723"/>
    </source>
</evidence>
<evidence type="ECO:0000313" key="5">
    <source>
        <dbReference type="Proteomes" id="UP001163046"/>
    </source>
</evidence>
<proteinExistence type="predicted"/>
<reference evidence="4" key="1">
    <citation type="submission" date="2023-01" db="EMBL/GenBank/DDBJ databases">
        <title>Genome assembly of the deep-sea coral Lophelia pertusa.</title>
        <authorList>
            <person name="Herrera S."/>
            <person name="Cordes E."/>
        </authorList>
    </citation>
    <scope>NUCLEOTIDE SEQUENCE</scope>
    <source>
        <strain evidence="4">USNM1676648</strain>
        <tissue evidence="4">Polyp</tissue>
    </source>
</reference>
<dbReference type="AlphaFoldDB" id="A0A9X0A511"/>
<sequence>MRKDVDWEAWGTPKMPQRLLNIHKAEDGTMAYGECGGSCGGCQPVKEKMFVEPSTCTDPTSTEAVARQSIPAPSAKTDQKGKRNRLSNFLRRCMLDPRPPTRT</sequence>
<keyword evidence="1" id="KW-0479">Metal-binding</keyword>
<evidence type="ECO:0000259" key="3">
    <source>
        <dbReference type="PROSITE" id="PS51046"/>
    </source>
</evidence>
<name>A0A9X0A511_9CNID</name>
<dbReference type="InterPro" id="IPR012314">
    <property type="entry name" value="Pept_M12B_GON-ADAMTSs"/>
</dbReference>
<feature type="domain" description="GON" evidence="3">
    <location>
        <begin position="1"/>
        <end position="55"/>
    </location>
</feature>
<comment type="caution">
    <text evidence="4">The sequence shown here is derived from an EMBL/GenBank/DDBJ whole genome shotgun (WGS) entry which is preliminary data.</text>
</comment>
<dbReference type="Pfam" id="PF08685">
    <property type="entry name" value="GON"/>
    <property type="match status" value="1"/>
</dbReference>
<evidence type="ECO:0000313" key="4">
    <source>
        <dbReference type="EMBL" id="KAJ7393203.1"/>
    </source>
</evidence>
<evidence type="ECO:0000256" key="2">
    <source>
        <dbReference type="SAM" id="MobiDB-lite"/>
    </source>
</evidence>